<evidence type="ECO:0008006" key="3">
    <source>
        <dbReference type="Google" id="ProtNLM"/>
    </source>
</evidence>
<dbReference type="OrthoDB" id="124223at2759"/>
<sequence>MCAGYKHYDALLDIATHGANVSLSSPLPRQSMPPANHKSAHDRYSILVGNVRKEQDTWRCIVLDADILEIWKEVHISPFRVVDKRELGPSSGRTIHDLSFPVGHSLNDYTNTSVICSPTFERCDAIAVEILRLQEAHPDTEIKQRAGDVATAFRNVCIQSRRAFLFGGWLERDNALVIDTSAAFGWSGSPATYDIVGGAIAYVHGNSTTNQQPDGMFNYYSVDDHINVAADIGSNCNDAEQSLRLAMTTILGPTAVNEDKFTSWKTRQKALGLIFDTVAGTVSMPAAQITKAAACVNAAYRATLLSRTDYRSLLGRLRHVATCVRLARAFLQRLRQQERHLHHRWGRQEISWWVIILRSPLLNGVPIDYFHSNPAPDVCVEMDASDSVQCALVAEDRRILRYAFSEVERGLILSTNTDPTVGFDMNYRELLSC</sequence>
<organism evidence="1 2">
    <name type="scientific">Phytophthora megakarya</name>
    <dbReference type="NCBI Taxonomy" id="4795"/>
    <lineage>
        <taxon>Eukaryota</taxon>
        <taxon>Sar</taxon>
        <taxon>Stramenopiles</taxon>
        <taxon>Oomycota</taxon>
        <taxon>Peronosporomycetes</taxon>
        <taxon>Peronosporales</taxon>
        <taxon>Peronosporaceae</taxon>
        <taxon>Phytophthora</taxon>
    </lineage>
</organism>
<dbReference type="PANTHER" id="PTHR33050">
    <property type="entry name" value="REVERSE TRANSCRIPTASE DOMAIN-CONTAINING PROTEIN"/>
    <property type="match status" value="1"/>
</dbReference>
<dbReference type="InterPro" id="IPR052055">
    <property type="entry name" value="Hepadnavirus_pol/RT"/>
</dbReference>
<feature type="non-terminal residue" evidence="1">
    <location>
        <position position="433"/>
    </location>
</feature>
<proteinExistence type="predicted"/>
<dbReference type="PANTHER" id="PTHR33050:SF7">
    <property type="entry name" value="RIBONUCLEASE H"/>
    <property type="match status" value="1"/>
</dbReference>
<keyword evidence="2" id="KW-1185">Reference proteome</keyword>
<dbReference type="AlphaFoldDB" id="A0A225UI88"/>
<comment type="caution">
    <text evidence="1">The sequence shown here is derived from an EMBL/GenBank/DDBJ whole genome shotgun (WGS) entry which is preliminary data.</text>
</comment>
<protein>
    <recommendedName>
        <fullName evidence="3">Reverse transcriptase</fullName>
    </recommendedName>
</protein>
<dbReference type="Proteomes" id="UP000198211">
    <property type="component" value="Unassembled WGS sequence"/>
</dbReference>
<accession>A0A225UI88</accession>
<reference evidence="2" key="1">
    <citation type="submission" date="2017-03" db="EMBL/GenBank/DDBJ databases">
        <title>Phytopthora megakarya and P. palmivora, two closely related causual agents of cacao black pod achieved similar genome size and gene model numbers by different mechanisms.</title>
        <authorList>
            <person name="Ali S."/>
            <person name="Shao J."/>
            <person name="Larry D.J."/>
            <person name="Kronmiller B."/>
            <person name="Shen D."/>
            <person name="Strem M.D."/>
            <person name="Melnick R.L."/>
            <person name="Guiltinan M.J."/>
            <person name="Tyler B.M."/>
            <person name="Meinhardt L.W."/>
            <person name="Bailey B.A."/>
        </authorList>
    </citation>
    <scope>NUCLEOTIDE SEQUENCE [LARGE SCALE GENOMIC DNA]</scope>
    <source>
        <strain evidence="2">zdho120</strain>
    </source>
</reference>
<dbReference type="EMBL" id="NBNE01017225">
    <property type="protein sequence ID" value="OWY92834.1"/>
    <property type="molecule type" value="Genomic_DNA"/>
</dbReference>
<evidence type="ECO:0000313" key="1">
    <source>
        <dbReference type="EMBL" id="OWY92834.1"/>
    </source>
</evidence>
<gene>
    <name evidence="1" type="ORF">PHMEG_00037997</name>
</gene>
<name>A0A225UI88_9STRA</name>
<evidence type="ECO:0000313" key="2">
    <source>
        <dbReference type="Proteomes" id="UP000198211"/>
    </source>
</evidence>